<dbReference type="Pfam" id="PF13742">
    <property type="entry name" value="tRNA_anti_2"/>
    <property type="match status" value="1"/>
</dbReference>
<reference evidence="10" key="2">
    <citation type="submission" date="2023-01" db="EMBL/GenBank/DDBJ databases">
        <title>Gilvimarinus xylanilyticus HB14 isolated from Caulerpa lentillifera aquaculture base in Hainan, China.</title>
        <authorList>
            <person name="Zhang Y.-J."/>
        </authorList>
    </citation>
    <scope>NUCLEOTIDE SEQUENCE</scope>
    <source>
        <strain evidence="10">HB14</strain>
    </source>
</reference>
<keyword evidence="3 5" id="KW-0378">Hydrolase</keyword>
<dbReference type="NCBIfam" id="TIGR00237">
    <property type="entry name" value="xseA"/>
    <property type="match status" value="1"/>
</dbReference>
<comment type="function">
    <text evidence="5">Bidirectionally degrades single-stranded DNA into large acid-insoluble oligonucleotides, which are then degraded further into small acid-soluble oligonucleotides.</text>
</comment>
<dbReference type="GO" id="GO:0005737">
    <property type="term" value="C:cytoplasm"/>
    <property type="evidence" value="ECO:0007669"/>
    <property type="project" value="UniProtKB-SubCell"/>
</dbReference>
<name>A0A9X2I1P4_9GAMM</name>
<dbReference type="CDD" id="cd04489">
    <property type="entry name" value="ExoVII_LU_OBF"/>
    <property type="match status" value="1"/>
</dbReference>
<dbReference type="InterPro" id="IPR020579">
    <property type="entry name" value="Exonuc_VII_lsu_C"/>
</dbReference>
<evidence type="ECO:0000256" key="4">
    <source>
        <dbReference type="ARBA" id="ARBA00022839"/>
    </source>
</evidence>
<dbReference type="AlphaFoldDB" id="A0A9X2I1P4"/>
<feature type="domain" description="OB-fold nucleic acid binding" evidence="9">
    <location>
        <begin position="16"/>
        <end position="108"/>
    </location>
</feature>
<evidence type="ECO:0000256" key="3">
    <source>
        <dbReference type="ARBA" id="ARBA00022801"/>
    </source>
</evidence>
<dbReference type="GO" id="GO:0008855">
    <property type="term" value="F:exodeoxyribonuclease VII activity"/>
    <property type="evidence" value="ECO:0007669"/>
    <property type="project" value="UniProtKB-UniRule"/>
</dbReference>
<comment type="catalytic activity">
    <reaction evidence="5 6">
        <text>Exonucleolytic cleavage in either 5'- to 3'- or 3'- to 5'-direction to yield nucleoside 5'-phosphates.</text>
        <dbReference type="EC" id="3.1.11.6"/>
    </reaction>
</comment>
<reference evidence="10" key="1">
    <citation type="submission" date="2022-05" db="EMBL/GenBank/DDBJ databases">
        <authorList>
            <person name="Sun H.-N."/>
        </authorList>
    </citation>
    <scope>NUCLEOTIDE SEQUENCE</scope>
    <source>
        <strain evidence="10">HB14</strain>
    </source>
</reference>
<proteinExistence type="inferred from homology"/>
<comment type="subcellular location">
    <subcellularLocation>
        <location evidence="5 6">Cytoplasm</location>
    </subcellularLocation>
</comment>
<dbReference type="Proteomes" id="UP001139319">
    <property type="component" value="Unassembled WGS sequence"/>
</dbReference>
<dbReference type="RefSeq" id="WP_253966984.1">
    <property type="nucleotide sequence ID" value="NZ_JAMFTH010000001.1"/>
</dbReference>
<organism evidence="10 11">
    <name type="scientific">Gilvimarinus xylanilyticus</name>
    <dbReference type="NCBI Taxonomy" id="2944139"/>
    <lineage>
        <taxon>Bacteria</taxon>
        <taxon>Pseudomonadati</taxon>
        <taxon>Pseudomonadota</taxon>
        <taxon>Gammaproteobacteria</taxon>
        <taxon>Cellvibrionales</taxon>
        <taxon>Cellvibrionaceae</taxon>
        <taxon>Gilvimarinus</taxon>
    </lineage>
</organism>
<evidence type="ECO:0000256" key="2">
    <source>
        <dbReference type="ARBA" id="ARBA00022722"/>
    </source>
</evidence>
<dbReference type="EC" id="3.1.11.6" evidence="5"/>
<dbReference type="InterPro" id="IPR025824">
    <property type="entry name" value="OB-fold_nuc-bd_dom"/>
</dbReference>
<dbReference type="PANTHER" id="PTHR30008">
    <property type="entry name" value="EXODEOXYRIBONUCLEASE 7 LARGE SUBUNIT"/>
    <property type="match status" value="1"/>
</dbReference>
<keyword evidence="1 5" id="KW-0963">Cytoplasm</keyword>
<dbReference type="PANTHER" id="PTHR30008:SF0">
    <property type="entry name" value="EXODEOXYRIBONUCLEASE 7 LARGE SUBUNIT"/>
    <property type="match status" value="1"/>
</dbReference>
<evidence type="ECO:0000259" key="9">
    <source>
        <dbReference type="Pfam" id="PF13742"/>
    </source>
</evidence>
<dbReference type="GO" id="GO:0003676">
    <property type="term" value="F:nucleic acid binding"/>
    <property type="evidence" value="ECO:0007669"/>
    <property type="project" value="InterPro"/>
</dbReference>
<keyword evidence="2 5" id="KW-0540">Nuclease</keyword>
<comment type="caution">
    <text evidence="10">The sequence shown here is derived from an EMBL/GenBank/DDBJ whole genome shotgun (WGS) entry which is preliminary data.</text>
</comment>
<dbReference type="EMBL" id="JAMFTH010000001">
    <property type="protein sequence ID" value="MCP8898715.1"/>
    <property type="molecule type" value="Genomic_DNA"/>
</dbReference>
<dbReference type="HAMAP" id="MF_00378">
    <property type="entry name" value="Exonuc_7_L"/>
    <property type="match status" value="1"/>
</dbReference>
<keyword evidence="11" id="KW-1185">Reference proteome</keyword>
<feature type="domain" description="Exonuclease VII large subunit C-terminal" evidence="8">
    <location>
        <begin position="132"/>
        <end position="444"/>
    </location>
</feature>
<dbReference type="InterPro" id="IPR003753">
    <property type="entry name" value="Exonuc_VII_L"/>
</dbReference>
<evidence type="ECO:0000313" key="10">
    <source>
        <dbReference type="EMBL" id="MCP8898715.1"/>
    </source>
</evidence>
<evidence type="ECO:0000256" key="6">
    <source>
        <dbReference type="RuleBase" id="RU004355"/>
    </source>
</evidence>
<keyword evidence="7" id="KW-0175">Coiled coil</keyword>
<dbReference type="GO" id="GO:0006308">
    <property type="term" value="P:DNA catabolic process"/>
    <property type="evidence" value="ECO:0007669"/>
    <property type="project" value="UniProtKB-UniRule"/>
</dbReference>
<dbReference type="GO" id="GO:0009318">
    <property type="term" value="C:exodeoxyribonuclease VII complex"/>
    <property type="evidence" value="ECO:0007669"/>
    <property type="project" value="UniProtKB-UniRule"/>
</dbReference>
<gene>
    <name evidence="5 10" type="primary">xseA</name>
    <name evidence="10" type="ORF">M6D89_05310</name>
</gene>
<evidence type="ECO:0000256" key="5">
    <source>
        <dbReference type="HAMAP-Rule" id="MF_00378"/>
    </source>
</evidence>
<evidence type="ECO:0000259" key="8">
    <source>
        <dbReference type="Pfam" id="PF02601"/>
    </source>
</evidence>
<dbReference type="Pfam" id="PF02601">
    <property type="entry name" value="Exonuc_VII_L"/>
    <property type="match status" value="1"/>
</dbReference>
<sequence>MNPLNPTEIPAEREILSVSRLNWISRQLLETHLPLIWVEGEISNLAKPSSGHWYFTLKDDKAQVRCAMFRGRNQQVRFPVQNGQQVLLRARVSIYEGRGDYQLIAEHLEEAGLGALQRAFETLKNQLASEGLFAPERKQPLPAAPQHIGVITSPSGAAVRDVLSVIKRRYPTQKVTVIPVPVQGVQAAPEIIRALDLAVRAGGIDLLIITRGGGSIEDLWAFNDEALARKVAACPIATISAVGHETDFTIADFVADVRAPTPSAAAEIAVPDIREHLSALKQRELALGKAIAGQLKQQHTRLEALQKRLRHPGEALRHQAQRLDQLEIRLTRSAQQRLNQASQTLDTLKRRQQAQHPQARLTQASKQLQSLSHHLQHSMNTRLKNYRQQLHEKARVLDSVSPLATLDRGFAVVRDDRGQVVRQSGELSPGQKLTTKLGRGEFQSEVIATSE</sequence>
<evidence type="ECO:0000256" key="1">
    <source>
        <dbReference type="ARBA" id="ARBA00022490"/>
    </source>
</evidence>
<comment type="similarity">
    <text evidence="5 6">Belongs to the XseA family.</text>
</comment>
<protein>
    <recommendedName>
        <fullName evidence="5">Exodeoxyribonuclease 7 large subunit</fullName>
        <ecNumber evidence="5">3.1.11.6</ecNumber>
    </recommendedName>
    <alternativeName>
        <fullName evidence="5">Exodeoxyribonuclease VII large subunit</fullName>
        <shortName evidence="5">Exonuclease VII large subunit</shortName>
    </alternativeName>
</protein>
<evidence type="ECO:0000313" key="11">
    <source>
        <dbReference type="Proteomes" id="UP001139319"/>
    </source>
</evidence>
<feature type="coiled-coil region" evidence="7">
    <location>
        <begin position="316"/>
        <end position="351"/>
    </location>
</feature>
<comment type="subunit">
    <text evidence="5">Heterooligomer composed of large and small subunits.</text>
</comment>
<evidence type="ECO:0000256" key="7">
    <source>
        <dbReference type="SAM" id="Coils"/>
    </source>
</evidence>
<keyword evidence="4 5" id="KW-0269">Exonuclease</keyword>
<accession>A0A9X2I1P4</accession>